<dbReference type="OrthoDB" id="2094832at2759"/>
<dbReference type="InterPro" id="IPR029063">
    <property type="entry name" value="SAM-dependent_MTases_sf"/>
</dbReference>
<dbReference type="SUPFAM" id="SSF53335">
    <property type="entry name" value="S-adenosyl-L-methionine-dependent methyltransferases"/>
    <property type="match status" value="1"/>
</dbReference>
<dbReference type="Gene3D" id="3.40.50.150">
    <property type="entry name" value="Vaccinia Virus protein VP39"/>
    <property type="match status" value="1"/>
</dbReference>
<name>A0A9P9DJ65_9PLEO</name>
<dbReference type="AlphaFoldDB" id="A0A9P9DJ65"/>
<dbReference type="PANTHER" id="PTHR35897">
    <property type="entry name" value="METHYLTRANSFERASE AUSD"/>
    <property type="match status" value="1"/>
</dbReference>
<protein>
    <recommendedName>
        <fullName evidence="7">Methyltransferase domain-containing protein</fullName>
    </recommendedName>
</protein>
<dbReference type="Proteomes" id="UP000700596">
    <property type="component" value="Unassembled WGS sequence"/>
</dbReference>
<evidence type="ECO:0000256" key="2">
    <source>
        <dbReference type="ARBA" id="ARBA00022679"/>
    </source>
</evidence>
<comment type="pathway">
    <text evidence="1">Secondary metabolite biosynthesis.</text>
</comment>
<dbReference type="InterPro" id="IPR051654">
    <property type="entry name" value="Meroterpenoid_MTases"/>
</dbReference>
<reference evidence="5" key="1">
    <citation type="journal article" date="2021" name="Nat. Commun.">
        <title>Genetic determinants of endophytism in the Arabidopsis root mycobiome.</title>
        <authorList>
            <person name="Mesny F."/>
            <person name="Miyauchi S."/>
            <person name="Thiergart T."/>
            <person name="Pickel B."/>
            <person name="Atanasova L."/>
            <person name="Karlsson M."/>
            <person name="Huettel B."/>
            <person name="Barry K.W."/>
            <person name="Haridas S."/>
            <person name="Chen C."/>
            <person name="Bauer D."/>
            <person name="Andreopoulos W."/>
            <person name="Pangilinan J."/>
            <person name="LaButti K."/>
            <person name="Riley R."/>
            <person name="Lipzen A."/>
            <person name="Clum A."/>
            <person name="Drula E."/>
            <person name="Henrissat B."/>
            <person name="Kohler A."/>
            <person name="Grigoriev I.V."/>
            <person name="Martin F.M."/>
            <person name="Hacquard S."/>
        </authorList>
    </citation>
    <scope>NUCLEOTIDE SEQUENCE</scope>
    <source>
        <strain evidence="5">MPI-CAGE-CH-0243</strain>
    </source>
</reference>
<dbReference type="GO" id="GO:0016740">
    <property type="term" value="F:transferase activity"/>
    <property type="evidence" value="ECO:0007669"/>
    <property type="project" value="UniProtKB-KW"/>
</dbReference>
<evidence type="ECO:0000256" key="4">
    <source>
        <dbReference type="ARBA" id="ARBA00038314"/>
    </source>
</evidence>
<keyword evidence="2" id="KW-0808">Transferase</keyword>
<evidence type="ECO:0000256" key="3">
    <source>
        <dbReference type="ARBA" id="ARBA00022691"/>
    </source>
</evidence>
<evidence type="ECO:0000313" key="5">
    <source>
        <dbReference type="EMBL" id="KAH7119947.1"/>
    </source>
</evidence>
<comment type="similarity">
    <text evidence="4">Belongs to the class I-like SAM-binding methyltransferase superfamily.</text>
</comment>
<sequence length="275" mass="31071">MSSDVQQLQDRSVAWFSEQPDESHISPAAQKLLETYSNVPSEEVVAHVVRVRDEAWKIFPYPCIGQFRFLDLSLSQRADYGDILQRIKNGERFLDMACCFGQEIRQLVADGAPAENLYGCDLRGEFLDLGYKLFLDKNKLSTRFVTANVFDATSALTELKGQLDIIYVGSFFHLWGYKDQVTVSKAVASLLRPRKGTIIVGRQVGAVSPAEHDHRTNPTGTMFRHNVESLTQQWKEIGDDLGVSFTVDAELELLAANHNFHTNDTRRILFKITRG</sequence>
<evidence type="ECO:0000313" key="6">
    <source>
        <dbReference type="Proteomes" id="UP000700596"/>
    </source>
</evidence>
<dbReference type="PANTHER" id="PTHR35897:SF1">
    <property type="entry name" value="METHYLTRANSFERASE AUSD"/>
    <property type="match status" value="1"/>
</dbReference>
<keyword evidence="6" id="KW-1185">Reference proteome</keyword>
<accession>A0A9P9DJ65</accession>
<comment type="caution">
    <text evidence="5">The sequence shown here is derived from an EMBL/GenBank/DDBJ whole genome shotgun (WGS) entry which is preliminary data.</text>
</comment>
<gene>
    <name evidence="5" type="ORF">B0J11DRAFT_72676</name>
</gene>
<keyword evidence="3" id="KW-0949">S-adenosyl-L-methionine</keyword>
<evidence type="ECO:0008006" key="7">
    <source>
        <dbReference type="Google" id="ProtNLM"/>
    </source>
</evidence>
<dbReference type="EMBL" id="JAGMWT010000011">
    <property type="protein sequence ID" value="KAH7119947.1"/>
    <property type="molecule type" value="Genomic_DNA"/>
</dbReference>
<evidence type="ECO:0000256" key="1">
    <source>
        <dbReference type="ARBA" id="ARBA00005179"/>
    </source>
</evidence>
<organism evidence="5 6">
    <name type="scientific">Dendryphion nanum</name>
    <dbReference type="NCBI Taxonomy" id="256645"/>
    <lineage>
        <taxon>Eukaryota</taxon>
        <taxon>Fungi</taxon>
        <taxon>Dikarya</taxon>
        <taxon>Ascomycota</taxon>
        <taxon>Pezizomycotina</taxon>
        <taxon>Dothideomycetes</taxon>
        <taxon>Pleosporomycetidae</taxon>
        <taxon>Pleosporales</taxon>
        <taxon>Torulaceae</taxon>
        <taxon>Dendryphion</taxon>
    </lineage>
</organism>
<proteinExistence type="inferred from homology"/>